<dbReference type="PANTHER" id="PTHR28570">
    <property type="entry name" value="ASPARTYL AMINOPEPTIDASE"/>
    <property type="match status" value="1"/>
</dbReference>
<keyword evidence="7 9" id="KW-0862">Zinc</keyword>
<dbReference type="PRINTS" id="PR00932">
    <property type="entry name" value="AMINO1PTASE"/>
</dbReference>
<dbReference type="PANTHER" id="PTHR28570:SF3">
    <property type="entry name" value="ASPARTYL AMINOPEPTIDASE"/>
    <property type="match status" value="1"/>
</dbReference>
<evidence type="ECO:0000256" key="10">
    <source>
        <dbReference type="RuleBase" id="RU004387"/>
    </source>
</evidence>
<dbReference type="EC" id="3.4.11.-" evidence="10"/>
<dbReference type="InterPro" id="IPR023358">
    <property type="entry name" value="Peptidase_M18_dom2"/>
</dbReference>
<dbReference type="GO" id="GO:0004177">
    <property type="term" value="F:aminopeptidase activity"/>
    <property type="evidence" value="ECO:0007669"/>
    <property type="project" value="UniProtKB-KW"/>
</dbReference>
<keyword evidence="4 9" id="KW-0645">Protease</keyword>
<protein>
    <recommendedName>
        <fullName evidence="10">M18 family aminopeptidase</fullName>
        <ecNumber evidence="10">3.4.11.-</ecNumber>
    </recommendedName>
</protein>
<gene>
    <name evidence="11" type="ORF">RHAB15C_0000338</name>
</gene>
<keyword evidence="3 9" id="KW-0031">Aminopeptidase</keyword>
<keyword evidence="12" id="KW-1185">Reference proteome</keyword>
<dbReference type="SUPFAM" id="SSF53187">
    <property type="entry name" value="Zn-dependent exopeptidases"/>
    <property type="match status" value="1"/>
</dbReference>
<organism evidence="11 12">
    <name type="scientific">Candidatus Rhabdochlamydia porcellionis</name>
    <dbReference type="NCBI Taxonomy" id="225148"/>
    <lineage>
        <taxon>Bacteria</taxon>
        <taxon>Pseudomonadati</taxon>
        <taxon>Chlamydiota</taxon>
        <taxon>Chlamydiia</taxon>
        <taxon>Parachlamydiales</taxon>
        <taxon>Candidatus Rhabdochlamydiaceae</taxon>
        <taxon>Candidatus Rhabdochlamydia</taxon>
    </lineage>
</organism>
<evidence type="ECO:0000256" key="5">
    <source>
        <dbReference type="ARBA" id="ARBA00022723"/>
    </source>
</evidence>
<dbReference type="Gene3D" id="3.40.630.10">
    <property type="entry name" value="Zn peptidases"/>
    <property type="match status" value="1"/>
</dbReference>
<sequence length="425" mass="47309">MTHILADLKSFLETAPTSWHAVQEIGNRLAIHNFLPLEDIDKWKLKPGGKYFTIRGGSLCAFSLPKKSPKQALILASHTDSCALKLKPLPSYLKQNMTSFGVEVYGSPLLSSWLNRDLVLAGRVVILNKDQQPEKNLVILDDATFMIPQLAIHLDREVNEKGVVLNKQEHLCPLVSVSSQEKNILEKLLKHQLSFEKLLSFDLFLVPQEPARFIGLNNEMLASYRIDNLVSAHASLAALVSCKNSSTDQLQMALFWDHEEVGSHSLEGAGSSFLQDVLQRISYHLGLDIEELIRMKNNSLCLSIDMAHALNPNYIDKHDPQHQPLLNKGIVIKYNANQKYASHAISVAPIVHACHNLNLNYQSFVSRSDLPCGSTIGPIMAANLGIDTIDIGCPQLSMHSTRELIACQDYLDLLHLLSYLVQEGA</sequence>
<evidence type="ECO:0000256" key="2">
    <source>
        <dbReference type="ARBA" id="ARBA00008290"/>
    </source>
</evidence>
<reference evidence="11 12" key="2">
    <citation type="submission" date="2021-05" db="EMBL/GenBank/DDBJ databases">
        <title>Ecology and evolution of chlamydial symbionts of arthropods.</title>
        <authorList>
            <person name="Halter T."/>
            <person name="Sixt B.S."/>
            <person name="Toenshoff E.R."/>
            <person name="Koestlbacher S."/>
            <person name="Schulz F."/>
            <person name="Kostanjsek R."/>
            <person name="Collingro A."/>
            <person name="Hendrickx F."/>
            <person name="Horn M."/>
        </authorList>
    </citation>
    <scope>NUCLEOTIDE SEQUENCE [LARGE SCALE GENOMIC DNA]</scope>
    <source>
        <strain evidence="11 12">15C</strain>
    </source>
</reference>
<name>A0ABX8YYQ8_9BACT</name>
<dbReference type="Proteomes" id="UP000822862">
    <property type="component" value="Chromosome"/>
</dbReference>
<keyword evidence="6 9" id="KW-0378">Hydrolase</keyword>
<evidence type="ECO:0000256" key="4">
    <source>
        <dbReference type="ARBA" id="ARBA00022670"/>
    </source>
</evidence>
<dbReference type="InterPro" id="IPR001948">
    <property type="entry name" value="Peptidase_M18"/>
</dbReference>
<comment type="similarity">
    <text evidence="2 9">Belongs to the peptidase M18 family.</text>
</comment>
<evidence type="ECO:0000313" key="11">
    <source>
        <dbReference type="EMBL" id="QZA58464.1"/>
    </source>
</evidence>
<evidence type="ECO:0000256" key="6">
    <source>
        <dbReference type="ARBA" id="ARBA00022801"/>
    </source>
</evidence>
<proteinExistence type="inferred from homology"/>
<evidence type="ECO:0000256" key="1">
    <source>
        <dbReference type="ARBA" id="ARBA00001947"/>
    </source>
</evidence>
<evidence type="ECO:0000256" key="9">
    <source>
        <dbReference type="RuleBase" id="RU004386"/>
    </source>
</evidence>
<evidence type="ECO:0000256" key="8">
    <source>
        <dbReference type="ARBA" id="ARBA00023049"/>
    </source>
</evidence>
<dbReference type="EMBL" id="CP075585">
    <property type="protein sequence ID" value="QZA58464.1"/>
    <property type="molecule type" value="Genomic_DNA"/>
</dbReference>
<dbReference type="RefSeq" id="WP_194845005.1">
    <property type="nucleotide sequence ID" value="NZ_CP075585.1"/>
</dbReference>
<reference evidence="11 12" key="1">
    <citation type="submission" date="2020-01" db="EMBL/GenBank/DDBJ databases">
        <authorList>
            <person name="Sixt B."/>
            <person name="Schulz F."/>
            <person name="Kostanjsek R."/>
            <person name="Koestlbacher S."/>
            <person name="Collingro A."/>
            <person name="Toenshoff E."/>
            <person name="Horn M."/>
        </authorList>
    </citation>
    <scope>NUCLEOTIDE SEQUENCE [LARGE SCALE GENOMIC DNA]</scope>
    <source>
        <strain evidence="11 12">15C</strain>
    </source>
</reference>
<dbReference type="NCBIfam" id="NF002759">
    <property type="entry name" value="PRK02813.1"/>
    <property type="match status" value="1"/>
</dbReference>
<dbReference type="Gene3D" id="2.30.250.10">
    <property type="entry name" value="Aminopeptidase i, Domain 2"/>
    <property type="match status" value="1"/>
</dbReference>
<evidence type="ECO:0000256" key="7">
    <source>
        <dbReference type="ARBA" id="ARBA00022833"/>
    </source>
</evidence>
<comment type="cofactor">
    <cofactor evidence="1 10">
        <name>Zn(2+)</name>
        <dbReference type="ChEBI" id="CHEBI:29105"/>
    </cofactor>
</comment>
<keyword evidence="5 9" id="KW-0479">Metal-binding</keyword>
<evidence type="ECO:0000256" key="3">
    <source>
        <dbReference type="ARBA" id="ARBA00022438"/>
    </source>
</evidence>
<keyword evidence="8 9" id="KW-0482">Metalloprotease</keyword>
<dbReference type="Pfam" id="PF02127">
    <property type="entry name" value="Peptidase_M18"/>
    <property type="match status" value="1"/>
</dbReference>
<accession>A0ABX8YYQ8</accession>
<evidence type="ECO:0000313" key="12">
    <source>
        <dbReference type="Proteomes" id="UP000822862"/>
    </source>
</evidence>
<dbReference type="SUPFAM" id="SSF101821">
    <property type="entry name" value="Aminopeptidase/glucanase lid domain"/>
    <property type="match status" value="1"/>
</dbReference>